<dbReference type="InterPro" id="IPR045497">
    <property type="entry name" value="DUF6438"/>
</dbReference>
<dbReference type="Pfam" id="PF20033">
    <property type="entry name" value="DUF6438"/>
    <property type="match status" value="1"/>
</dbReference>
<sequence length="129" mass="14926">MKYSFIILVTFFIVSCSSSKHLKEDALLYYGKTACLGKCPVFDMYIFEDGKVMYEGLKNVDLKGKHEFKLTSKEIEEIKQELETIAFSSEEKIKRDVPNVVLKIKGNKLVTQHKEKIKNLMILLEKIKS</sequence>
<accession>A0A839ALN9</accession>
<dbReference type="EMBL" id="JACGLS010000001">
    <property type="protein sequence ID" value="MBA6155079.1"/>
    <property type="molecule type" value="Genomic_DNA"/>
</dbReference>
<proteinExistence type="predicted"/>
<evidence type="ECO:0000313" key="2">
    <source>
        <dbReference type="EMBL" id="MBA6155079.1"/>
    </source>
</evidence>
<dbReference type="Proteomes" id="UP000563906">
    <property type="component" value="Unassembled WGS sequence"/>
</dbReference>
<name>A0A839ALN9_9FLAO</name>
<reference evidence="2 3" key="1">
    <citation type="submission" date="2020-07" db="EMBL/GenBank/DDBJ databases">
        <title>Bacterium isolated from marine sediment.</title>
        <authorList>
            <person name="Shang D."/>
            <person name="Du Z.-J."/>
        </authorList>
    </citation>
    <scope>NUCLEOTIDE SEQUENCE [LARGE SCALE GENOMIC DNA]</scope>
    <source>
        <strain evidence="2 3">S7007</strain>
    </source>
</reference>
<evidence type="ECO:0000259" key="1">
    <source>
        <dbReference type="Pfam" id="PF20033"/>
    </source>
</evidence>
<comment type="caution">
    <text evidence="2">The sequence shown here is derived from an EMBL/GenBank/DDBJ whole genome shotgun (WGS) entry which is preliminary data.</text>
</comment>
<gene>
    <name evidence="2" type="ORF">H3Z83_00875</name>
</gene>
<evidence type="ECO:0000313" key="3">
    <source>
        <dbReference type="Proteomes" id="UP000563906"/>
    </source>
</evidence>
<organism evidence="2 3">
    <name type="scientific">Tenacibaculum pelagium</name>
    <dbReference type="NCBI Taxonomy" id="2759527"/>
    <lineage>
        <taxon>Bacteria</taxon>
        <taxon>Pseudomonadati</taxon>
        <taxon>Bacteroidota</taxon>
        <taxon>Flavobacteriia</taxon>
        <taxon>Flavobacteriales</taxon>
        <taxon>Flavobacteriaceae</taxon>
        <taxon>Tenacibaculum</taxon>
    </lineage>
</organism>
<feature type="domain" description="DUF6438" evidence="1">
    <location>
        <begin position="28"/>
        <end position="127"/>
    </location>
</feature>
<dbReference type="RefSeq" id="WP_182123594.1">
    <property type="nucleotide sequence ID" value="NZ_JACGLS010000001.1"/>
</dbReference>
<dbReference type="AlphaFoldDB" id="A0A839ALN9"/>
<protein>
    <recommendedName>
        <fullName evidence="1">DUF6438 domain-containing protein</fullName>
    </recommendedName>
</protein>
<keyword evidence="3" id="KW-1185">Reference proteome</keyword>
<dbReference type="PROSITE" id="PS51257">
    <property type="entry name" value="PROKAR_LIPOPROTEIN"/>
    <property type="match status" value="1"/>
</dbReference>